<sequence>IAPQSSIFVKKELKEPLKTKTNQDDILVSVVKPLNDTLFSGSYSSFPAGFRSSSQVHVNSADSVVHLCLGVGLRKP</sequence>
<dbReference type="Proteomes" id="UP001152798">
    <property type="component" value="Chromosome 5"/>
</dbReference>
<dbReference type="EMBL" id="OV725081">
    <property type="protein sequence ID" value="CAH1403653.1"/>
    <property type="molecule type" value="Genomic_DNA"/>
</dbReference>
<proteinExistence type="predicted"/>
<evidence type="ECO:0000313" key="2">
    <source>
        <dbReference type="Proteomes" id="UP001152798"/>
    </source>
</evidence>
<dbReference type="AlphaFoldDB" id="A0A9P0HKG1"/>
<name>A0A9P0HKG1_NEZVI</name>
<accession>A0A9P0HKG1</accession>
<keyword evidence="2" id="KW-1185">Reference proteome</keyword>
<organism evidence="1 2">
    <name type="scientific">Nezara viridula</name>
    <name type="common">Southern green stink bug</name>
    <name type="synonym">Cimex viridulus</name>
    <dbReference type="NCBI Taxonomy" id="85310"/>
    <lineage>
        <taxon>Eukaryota</taxon>
        <taxon>Metazoa</taxon>
        <taxon>Ecdysozoa</taxon>
        <taxon>Arthropoda</taxon>
        <taxon>Hexapoda</taxon>
        <taxon>Insecta</taxon>
        <taxon>Pterygota</taxon>
        <taxon>Neoptera</taxon>
        <taxon>Paraneoptera</taxon>
        <taxon>Hemiptera</taxon>
        <taxon>Heteroptera</taxon>
        <taxon>Panheteroptera</taxon>
        <taxon>Pentatomomorpha</taxon>
        <taxon>Pentatomoidea</taxon>
        <taxon>Pentatomidae</taxon>
        <taxon>Pentatominae</taxon>
        <taxon>Nezara</taxon>
    </lineage>
</organism>
<protein>
    <submittedName>
        <fullName evidence="1">Uncharacterized protein</fullName>
    </submittedName>
</protein>
<evidence type="ECO:0000313" key="1">
    <source>
        <dbReference type="EMBL" id="CAH1403653.1"/>
    </source>
</evidence>
<feature type="non-terminal residue" evidence="1">
    <location>
        <position position="1"/>
    </location>
</feature>
<reference evidence="1" key="1">
    <citation type="submission" date="2022-01" db="EMBL/GenBank/DDBJ databases">
        <authorList>
            <person name="King R."/>
        </authorList>
    </citation>
    <scope>NUCLEOTIDE SEQUENCE</scope>
</reference>
<gene>
    <name evidence="1" type="ORF">NEZAVI_LOCUS12236</name>
</gene>